<comment type="caution">
    <text evidence="6">The sequence shown here is derived from an EMBL/GenBank/DDBJ whole genome shotgun (WGS) entry which is preliminary data.</text>
</comment>
<dbReference type="InterPro" id="IPR019888">
    <property type="entry name" value="Tscrpt_reg_AsnC-like"/>
</dbReference>
<dbReference type="SUPFAM" id="SSF46785">
    <property type="entry name" value="Winged helix' DNA-binding domain"/>
    <property type="match status" value="1"/>
</dbReference>
<proteinExistence type="predicted"/>
<evidence type="ECO:0000313" key="7">
    <source>
        <dbReference type="Proteomes" id="UP001589766"/>
    </source>
</evidence>
<evidence type="ECO:0000256" key="1">
    <source>
        <dbReference type="ARBA" id="ARBA00023015"/>
    </source>
</evidence>
<dbReference type="PANTHER" id="PTHR30154">
    <property type="entry name" value="LEUCINE-RESPONSIVE REGULATORY PROTEIN"/>
    <property type="match status" value="1"/>
</dbReference>
<dbReference type="Pfam" id="PF13404">
    <property type="entry name" value="HTH_AsnC-type"/>
    <property type="match status" value="1"/>
</dbReference>
<dbReference type="Gene3D" id="3.30.70.920">
    <property type="match status" value="1"/>
</dbReference>
<gene>
    <name evidence="6" type="ORF">ACFFIO_16620</name>
</gene>
<dbReference type="PANTHER" id="PTHR30154:SF34">
    <property type="entry name" value="TRANSCRIPTIONAL REGULATOR AZLB"/>
    <property type="match status" value="1"/>
</dbReference>
<dbReference type="InterPro" id="IPR036388">
    <property type="entry name" value="WH-like_DNA-bd_sf"/>
</dbReference>
<dbReference type="InterPro" id="IPR011008">
    <property type="entry name" value="Dimeric_a/b-barrel"/>
</dbReference>
<dbReference type="SUPFAM" id="SSF54909">
    <property type="entry name" value="Dimeric alpha+beta barrel"/>
    <property type="match status" value="1"/>
</dbReference>
<dbReference type="Pfam" id="PF01037">
    <property type="entry name" value="AsnC_trans_reg"/>
    <property type="match status" value="1"/>
</dbReference>
<dbReference type="Gene3D" id="1.10.10.10">
    <property type="entry name" value="Winged helix-like DNA-binding domain superfamily/Winged helix DNA-binding domain"/>
    <property type="match status" value="2"/>
</dbReference>
<keyword evidence="7" id="KW-1185">Reference proteome</keyword>
<evidence type="ECO:0000256" key="2">
    <source>
        <dbReference type="ARBA" id="ARBA00023125"/>
    </source>
</evidence>
<feature type="domain" description="HTH asnC-type" evidence="5">
    <location>
        <begin position="186"/>
        <end position="216"/>
    </location>
</feature>
<reference evidence="6 7" key="1">
    <citation type="submission" date="2024-09" db="EMBL/GenBank/DDBJ databases">
        <authorList>
            <person name="Sun Q."/>
            <person name="Mori K."/>
        </authorList>
    </citation>
    <scope>NUCLEOTIDE SEQUENCE [LARGE SCALE GENOMIC DNA]</scope>
    <source>
        <strain evidence="6 7">CCM 7609</strain>
    </source>
</reference>
<dbReference type="SMART" id="SM00344">
    <property type="entry name" value="HTH_ASNC"/>
    <property type="match status" value="1"/>
</dbReference>
<keyword evidence="1" id="KW-0805">Transcription regulation</keyword>
<evidence type="ECO:0000256" key="3">
    <source>
        <dbReference type="ARBA" id="ARBA00023163"/>
    </source>
</evidence>
<accession>A0ABV6F9C4</accession>
<organism evidence="6 7">
    <name type="scientific">Citricoccus parietis</name>
    <dbReference type="NCBI Taxonomy" id="592307"/>
    <lineage>
        <taxon>Bacteria</taxon>
        <taxon>Bacillati</taxon>
        <taxon>Actinomycetota</taxon>
        <taxon>Actinomycetes</taxon>
        <taxon>Micrococcales</taxon>
        <taxon>Micrococcaceae</taxon>
        <taxon>Citricoccus</taxon>
    </lineage>
</organism>
<protein>
    <submittedName>
        <fullName evidence="6">Lrp/AsnC family transcriptional regulator</fullName>
    </submittedName>
</protein>
<evidence type="ECO:0000313" key="6">
    <source>
        <dbReference type="EMBL" id="MFC0250134.1"/>
    </source>
</evidence>
<dbReference type="Proteomes" id="UP001589766">
    <property type="component" value="Unassembled WGS sequence"/>
</dbReference>
<sequence length="341" mass="37867">MYIAPPLLDEDDLGLVHALQIGPRLPWTTLGEILDRHPTSLAARWRRLQGAGLAWITAHPLGLPNHMATSFHDVRCAPGRRREVEERMAEIPEVFSIEECHRDRDFMLTVISADPNQLSREVYPRLDSVPHLTGYQSTFCTRLHRTAADWELAVLSPAQRRAVRQAGGPPAGPPGQQGMPESFVPIVQALARDGRATAAQIAAATGLHPATARRRLHQVLESGVVSFRCETSHLSAGYPVICQWFARLPVAHHDAAAAELSRLGALRLCASTTGRSNFMFMMWHRSAAEIMAMEQEATARIPHLEIRETVIIANIPKRAGWRLDAEGRRTGEFIEVGPRLR</sequence>
<keyword evidence="3" id="KW-0804">Transcription</keyword>
<dbReference type="InterPro" id="IPR000485">
    <property type="entry name" value="AsnC-type_HTH_dom"/>
</dbReference>
<feature type="domain" description="Transcription regulator AsnC/Lrp ligand binding" evidence="4">
    <location>
        <begin position="74"/>
        <end position="141"/>
    </location>
</feature>
<keyword evidence="2" id="KW-0238">DNA-binding</keyword>
<name>A0ABV6F9C4_9MICC</name>
<evidence type="ECO:0000259" key="5">
    <source>
        <dbReference type="Pfam" id="PF13404"/>
    </source>
</evidence>
<dbReference type="EMBL" id="JBHLWH010000047">
    <property type="protein sequence ID" value="MFC0250134.1"/>
    <property type="molecule type" value="Genomic_DNA"/>
</dbReference>
<evidence type="ECO:0000259" key="4">
    <source>
        <dbReference type="Pfam" id="PF01037"/>
    </source>
</evidence>
<dbReference type="RefSeq" id="WP_378043574.1">
    <property type="nucleotide sequence ID" value="NZ_JBHLWH010000047.1"/>
</dbReference>
<dbReference type="InterPro" id="IPR036390">
    <property type="entry name" value="WH_DNA-bd_sf"/>
</dbReference>
<dbReference type="InterPro" id="IPR019887">
    <property type="entry name" value="Tscrpt_reg_AsnC/Lrp_C"/>
</dbReference>